<dbReference type="Proteomes" id="UP000050640">
    <property type="component" value="Unplaced"/>
</dbReference>
<dbReference type="AlphaFoldDB" id="A0A0R3RW15"/>
<keyword evidence="1" id="KW-1185">Reference proteome</keyword>
<protein>
    <submittedName>
        <fullName evidence="2">t-SNARE coiled-coil homology domain-containing protein</fullName>
    </submittedName>
</protein>
<reference evidence="2" key="1">
    <citation type="submission" date="2017-02" db="UniProtKB">
        <authorList>
            <consortium name="WormBaseParasite"/>
        </authorList>
    </citation>
    <scope>IDENTIFICATION</scope>
</reference>
<dbReference type="STRING" id="1147741.A0A0R3RW15"/>
<evidence type="ECO:0000313" key="1">
    <source>
        <dbReference type="Proteomes" id="UP000050640"/>
    </source>
</evidence>
<evidence type="ECO:0000313" key="2">
    <source>
        <dbReference type="WBParaSite" id="EEL_0000632901-mRNA-1"/>
    </source>
</evidence>
<organism evidence="1 2">
    <name type="scientific">Elaeophora elaphi</name>
    <dbReference type="NCBI Taxonomy" id="1147741"/>
    <lineage>
        <taxon>Eukaryota</taxon>
        <taxon>Metazoa</taxon>
        <taxon>Ecdysozoa</taxon>
        <taxon>Nematoda</taxon>
        <taxon>Chromadorea</taxon>
        <taxon>Rhabditida</taxon>
        <taxon>Spirurina</taxon>
        <taxon>Spiruromorpha</taxon>
        <taxon>Filarioidea</taxon>
        <taxon>Onchocercidae</taxon>
        <taxon>Elaeophora</taxon>
    </lineage>
</organism>
<accession>A0A0R3RW15</accession>
<sequence length="72" mass="8179">MSASSLGTAGEGISKILYDHSKDELINYKRRIDANTEQQREHADIVATLQRKVKLFVFYLVIITIRSIRLGS</sequence>
<dbReference type="WBParaSite" id="EEL_0000632901-mRNA-1">
    <property type="protein sequence ID" value="EEL_0000632901-mRNA-1"/>
    <property type="gene ID" value="EEL_0000632901"/>
</dbReference>
<name>A0A0R3RW15_9BILA</name>
<proteinExistence type="predicted"/>